<comment type="pathway">
    <text evidence="6">Carbohydrate degradation; 2-deoxy-D-ribose 1-phosphate degradation; D-glyceraldehyde 3-phosphate and acetaldehyde from 2-deoxy-alpha-D-ribose 1-phosphate: step 1/2.</text>
</comment>
<comment type="function">
    <text evidence="6">Isomerase that catalyzes the conversion of deoxy-ribose 1-phosphate (dRib-1-P) and ribose 1-phosphate (Rib-1-P) to deoxy-ribose 5-phosphate (dRib-5-P) and ribose 5-phosphate (Rib-5-P), respectively.</text>
</comment>
<dbReference type="NCBIfam" id="TIGR01696">
    <property type="entry name" value="deoB"/>
    <property type="match status" value="1"/>
</dbReference>
<comment type="catalytic activity">
    <reaction evidence="6">
        <text>2-deoxy-alpha-D-ribose 1-phosphate = 2-deoxy-D-ribose 5-phosphate</text>
        <dbReference type="Rhea" id="RHEA:27658"/>
        <dbReference type="ChEBI" id="CHEBI:57259"/>
        <dbReference type="ChEBI" id="CHEBI:62877"/>
        <dbReference type="EC" id="5.4.2.7"/>
    </reaction>
</comment>
<keyword evidence="3 6" id="KW-0479">Metal-binding</keyword>
<comment type="caution">
    <text evidence="9">The sequence shown here is derived from an EMBL/GenBank/DDBJ whole genome shotgun (WGS) entry which is preliminary data.</text>
</comment>
<name>A0AA41YSJ9_9HYPH</name>
<comment type="similarity">
    <text evidence="1 6">Belongs to the phosphopentomutase family.</text>
</comment>
<evidence type="ECO:0000259" key="8">
    <source>
        <dbReference type="Pfam" id="PF01676"/>
    </source>
</evidence>
<dbReference type="NCBIfam" id="NF003766">
    <property type="entry name" value="PRK05362.1"/>
    <property type="match status" value="1"/>
</dbReference>
<dbReference type="GO" id="GO:0030145">
    <property type="term" value="F:manganese ion binding"/>
    <property type="evidence" value="ECO:0007669"/>
    <property type="project" value="UniProtKB-UniRule"/>
</dbReference>
<dbReference type="Gene3D" id="3.40.720.10">
    <property type="entry name" value="Alkaline Phosphatase, subunit A"/>
    <property type="match status" value="1"/>
</dbReference>
<keyword evidence="5 6" id="KW-0413">Isomerase</keyword>
<dbReference type="GO" id="GO:0000287">
    <property type="term" value="F:magnesium ion binding"/>
    <property type="evidence" value="ECO:0007669"/>
    <property type="project" value="UniProtKB-UniRule"/>
</dbReference>
<feature type="binding site" evidence="6">
    <location>
        <position position="345"/>
    </location>
    <ligand>
        <name>Mn(2+)</name>
        <dbReference type="ChEBI" id="CHEBI:29035"/>
        <label>1</label>
    </ligand>
</feature>
<dbReference type="CDD" id="cd16009">
    <property type="entry name" value="PPM"/>
    <property type="match status" value="1"/>
</dbReference>
<dbReference type="GO" id="GO:0009117">
    <property type="term" value="P:nucleotide metabolic process"/>
    <property type="evidence" value="ECO:0007669"/>
    <property type="project" value="UniProtKB-UniRule"/>
</dbReference>
<dbReference type="GO" id="GO:0008973">
    <property type="term" value="F:phosphopentomutase activity"/>
    <property type="evidence" value="ECO:0007669"/>
    <property type="project" value="UniProtKB-UniRule"/>
</dbReference>
<dbReference type="Gene3D" id="3.30.70.1250">
    <property type="entry name" value="Phosphopentomutase"/>
    <property type="match status" value="1"/>
</dbReference>
<dbReference type="InterPro" id="IPR024052">
    <property type="entry name" value="Phosphopentomutase_DeoB_cap_sf"/>
</dbReference>
<gene>
    <name evidence="6" type="primary">deoB</name>
    <name evidence="9" type="ORF">M8523_05065</name>
</gene>
<evidence type="ECO:0000256" key="5">
    <source>
        <dbReference type="ARBA" id="ARBA00023235"/>
    </source>
</evidence>
<dbReference type="GO" id="GO:0006018">
    <property type="term" value="P:2-deoxyribose 1-phosphate catabolic process"/>
    <property type="evidence" value="ECO:0007669"/>
    <property type="project" value="UniProtKB-UniRule"/>
</dbReference>
<feature type="binding site" evidence="6">
    <location>
        <position position="309"/>
    </location>
    <ligand>
        <name>Mn(2+)</name>
        <dbReference type="ChEBI" id="CHEBI:29035"/>
        <label>2</label>
    </ligand>
</feature>
<evidence type="ECO:0000313" key="9">
    <source>
        <dbReference type="EMBL" id="MCW6507389.1"/>
    </source>
</evidence>
<feature type="binding site" evidence="6">
    <location>
        <position position="304"/>
    </location>
    <ligand>
        <name>Mn(2+)</name>
        <dbReference type="ChEBI" id="CHEBI:29035"/>
        <label>2</label>
    </ligand>
</feature>
<dbReference type="Pfam" id="PF01676">
    <property type="entry name" value="Metalloenzyme"/>
    <property type="match status" value="1"/>
</dbReference>
<dbReference type="AlphaFoldDB" id="A0AA41YSJ9"/>
<evidence type="ECO:0000256" key="4">
    <source>
        <dbReference type="ARBA" id="ARBA00023211"/>
    </source>
</evidence>
<proteinExistence type="inferred from homology"/>
<dbReference type="PANTHER" id="PTHR21110:SF0">
    <property type="entry name" value="PHOSPHOPENTOMUTASE"/>
    <property type="match status" value="1"/>
</dbReference>
<feature type="binding site" evidence="6">
    <location>
        <position position="357"/>
    </location>
    <ligand>
        <name>Mn(2+)</name>
        <dbReference type="ChEBI" id="CHEBI:29035"/>
        <label>2</label>
    </ligand>
</feature>
<comment type="subcellular location">
    <subcellularLocation>
        <location evidence="6">Cytoplasm</location>
    </subcellularLocation>
</comment>
<keyword evidence="2 6" id="KW-0963">Cytoplasm</keyword>
<comment type="cofactor">
    <cofactor evidence="6">
        <name>Mn(2+)</name>
        <dbReference type="ChEBI" id="CHEBI:29035"/>
    </cofactor>
    <text evidence="6">Binds 2 manganese ions.</text>
</comment>
<evidence type="ECO:0000256" key="2">
    <source>
        <dbReference type="ARBA" id="ARBA00022490"/>
    </source>
</evidence>
<evidence type="ECO:0000256" key="3">
    <source>
        <dbReference type="ARBA" id="ARBA00022723"/>
    </source>
</evidence>
<dbReference type="InterPro" id="IPR010045">
    <property type="entry name" value="DeoB"/>
</dbReference>
<dbReference type="InterPro" id="IPR006124">
    <property type="entry name" value="Metalloenzyme"/>
</dbReference>
<feature type="domain" description="Metalloenzyme" evidence="8">
    <location>
        <begin position="3"/>
        <end position="396"/>
    </location>
</feature>
<dbReference type="SUPFAM" id="SSF143856">
    <property type="entry name" value="DeoB insert domain-like"/>
    <property type="match status" value="1"/>
</dbReference>
<organism evidence="9 10">
    <name type="scientific">Lichenifustis flavocetrariae</name>
    <dbReference type="NCBI Taxonomy" id="2949735"/>
    <lineage>
        <taxon>Bacteria</taxon>
        <taxon>Pseudomonadati</taxon>
        <taxon>Pseudomonadota</taxon>
        <taxon>Alphaproteobacteria</taxon>
        <taxon>Hyphomicrobiales</taxon>
        <taxon>Lichenihabitantaceae</taxon>
        <taxon>Lichenifustis</taxon>
    </lineage>
</organism>
<dbReference type="FunFam" id="3.30.70.1250:FF:000001">
    <property type="entry name" value="Phosphopentomutase"/>
    <property type="match status" value="1"/>
</dbReference>
<dbReference type="EMBL" id="JAMOIM010000002">
    <property type="protein sequence ID" value="MCW6507389.1"/>
    <property type="molecule type" value="Genomic_DNA"/>
</dbReference>
<reference evidence="9" key="1">
    <citation type="submission" date="2022-05" db="EMBL/GenBank/DDBJ databases">
        <authorList>
            <person name="Pankratov T."/>
        </authorList>
    </citation>
    <scope>NUCLEOTIDE SEQUENCE</scope>
    <source>
        <strain evidence="9">BP6-180914</strain>
    </source>
</reference>
<evidence type="ECO:0000256" key="1">
    <source>
        <dbReference type="ARBA" id="ARBA00010373"/>
    </source>
</evidence>
<dbReference type="EC" id="5.4.2.7" evidence="6 7"/>
<dbReference type="PIRSF" id="PIRSF001491">
    <property type="entry name" value="Ppentomutase"/>
    <property type="match status" value="1"/>
</dbReference>
<dbReference type="GO" id="GO:0043094">
    <property type="term" value="P:metabolic compound salvage"/>
    <property type="evidence" value="ECO:0007669"/>
    <property type="project" value="UniProtKB-UniRule"/>
</dbReference>
<protein>
    <recommendedName>
        <fullName evidence="6 7">Phosphopentomutase</fullName>
        <ecNumber evidence="6 7">5.4.2.7</ecNumber>
    </recommendedName>
    <alternativeName>
        <fullName evidence="6">Phosphodeoxyribomutase</fullName>
    </alternativeName>
</protein>
<keyword evidence="10" id="KW-1185">Reference proteome</keyword>
<evidence type="ECO:0000313" key="10">
    <source>
        <dbReference type="Proteomes" id="UP001165667"/>
    </source>
</evidence>
<evidence type="ECO:0000256" key="7">
    <source>
        <dbReference type="NCBIfam" id="TIGR01696"/>
    </source>
</evidence>
<feature type="binding site" evidence="6">
    <location>
        <position position="346"/>
    </location>
    <ligand>
        <name>Mn(2+)</name>
        <dbReference type="ChEBI" id="CHEBI:29035"/>
        <label>1</label>
    </ligand>
</feature>
<dbReference type="Proteomes" id="UP001165667">
    <property type="component" value="Unassembled WGS sequence"/>
</dbReference>
<accession>A0AA41YSJ9</accession>
<comment type="catalytic activity">
    <reaction evidence="6">
        <text>alpha-D-ribose 1-phosphate = D-ribose 5-phosphate</text>
        <dbReference type="Rhea" id="RHEA:18793"/>
        <dbReference type="ChEBI" id="CHEBI:57720"/>
        <dbReference type="ChEBI" id="CHEBI:78346"/>
        <dbReference type="EC" id="5.4.2.7"/>
    </reaction>
</comment>
<dbReference type="SUPFAM" id="SSF53649">
    <property type="entry name" value="Alkaline phosphatase-like"/>
    <property type="match status" value="1"/>
</dbReference>
<dbReference type="PANTHER" id="PTHR21110">
    <property type="entry name" value="PHOSPHOPENTOMUTASE"/>
    <property type="match status" value="1"/>
</dbReference>
<dbReference type="RefSeq" id="WP_282583738.1">
    <property type="nucleotide sequence ID" value="NZ_JAMOIM010000002.1"/>
</dbReference>
<dbReference type="HAMAP" id="MF_00740">
    <property type="entry name" value="Phosphopentomut"/>
    <property type="match status" value="1"/>
</dbReference>
<evidence type="ECO:0000256" key="6">
    <source>
        <dbReference type="HAMAP-Rule" id="MF_00740"/>
    </source>
</evidence>
<keyword evidence="4 6" id="KW-0464">Manganese</keyword>
<sequence length="405" mass="43200">MPRAILIVLDSVGCGAAEDAADYGDVGADTLGHIAEACARGDAAREGVRSGPIVLPWLDRLGLGSACLASIGRVPPGLHAAPRDTGWGYGVERSAGKDTPSGHWELAGTPVPFAWGYFPQSEPCFPQDLVTALVSEGKLPGILGNRHASGTSIIEELGDEHLRTGKPICYTSIDSVFQIAAHEESFGLTRLYDLCRIARRLCDPLNIGRVIARPFVGHSHADFRRTANRKDFAVPPPSGHLLARAAQAGRAVVSIGKIGDIFAHVDTGTERKGASNDANLDLVLETLPDLADGGLIVANLVDFDTEFGHRRDVAGYAACLEAFDRRVPEIIERLRPDDLLILVADHGNDPTFRGNDHTREHVPILAHCAARDGMRIGRRGSLADVGATIARHLGLSPTPAGEAWF</sequence>
<feature type="binding site" evidence="6">
    <location>
        <position position="10"/>
    </location>
    <ligand>
        <name>Mn(2+)</name>
        <dbReference type="ChEBI" id="CHEBI:29035"/>
        <label>1</label>
    </ligand>
</feature>
<dbReference type="GO" id="GO:0005829">
    <property type="term" value="C:cytosol"/>
    <property type="evidence" value="ECO:0007669"/>
    <property type="project" value="TreeGrafter"/>
</dbReference>
<dbReference type="InterPro" id="IPR017850">
    <property type="entry name" value="Alkaline_phosphatase_core_sf"/>
</dbReference>